<dbReference type="Proteomes" id="UP000827092">
    <property type="component" value="Unassembled WGS sequence"/>
</dbReference>
<evidence type="ECO:0000313" key="2">
    <source>
        <dbReference type="EMBL" id="KAG8184442.1"/>
    </source>
</evidence>
<gene>
    <name evidence="2" type="ORF">JTE90_026360</name>
</gene>
<dbReference type="EMBL" id="JAFNEN010000373">
    <property type="protein sequence ID" value="KAG8184442.1"/>
    <property type="molecule type" value="Genomic_DNA"/>
</dbReference>
<name>A0AAV6UJY7_9ARAC</name>
<organism evidence="2 3">
    <name type="scientific">Oedothorax gibbosus</name>
    <dbReference type="NCBI Taxonomy" id="931172"/>
    <lineage>
        <taxon>Eukaryota</taxon>
        <taxon>Metazoa</taxon>
        <taxon>Ecdysozoa</taxon>
        <taxon>Arthropoda</taxon>
        <taxon>Chelicerata</taxon>
        <taxon>Arachnida</taxon>
        <taxon>Araneae</taxon>
        <taxon>Araneomorphae</taxon>
        <taxon>Entelegynae</taxon>
        <taxon>Araneoidea</taxon>
        <taxon>Linyphiidae</taxon>
        <taxon>Erigoninae</taxon>
        <taxon>Oedothorax</taxon>
    </lineage>
</organism>
<accession>A0AAV6UJY7</accession>
<proteinExistence type="predicted"/>
<keyword evidence="3" id="KW-1185">Reference proteome</keyword>
<dbReference type="AlphaFoldDB" id="A0AAV6UJY7"/>
<evidence type="ECO:0000256" key="1">
    <source>
        <dbReference type="SAM" id="MobiDB-lite"/>
    </source>
</evidence>
<protein>
    <submittedName>
        <fullName evidence="2">Uncharacterized protein</fullName>
    </submittedName>
</protein>
<evidence type="ECO:0000313" key="3">
    <source>
        <dbReference type="Proteomes" id="UP000827092"/>
    </source>
</evidence>
<feature type="region of interest" description="Disordered" evidence="1">
    <location>
        <begin position="1"/>
        <end position="24"/>
    </location>
</feature>
<reference evidence="2 3" key="1">
    <citation type="journal article" date="2022" name="Nat. Ecol. Evol.">
        <title>A masculinizing supergene underlies an exaggerated male reproductive morph in a spider.</title>
        <authorList>
            <person name="Hendrickx F."/>
            <person name="De Corte Z."/>
            <person name="Sonet G."/>
            <person name="Van Belleghem S.M."/>
            <person name="Kostlbacher S."/>
            <person name="Vangestel C."/>
        </authorList>
    </citation>
    <scope>NUCLEOTIDE SEQUENCE [LARGE SCALE GENOMIC DNA]</scope>
    <source>
        <strain evidence="2">W744_W776</strain>
    </source>
</reference>
<comment type="caution">
    <text evidence="2">The sequence shown here is derived from an EMBL/GenBank/DDBJ whole genome shotgun (WGS) entry which is preliminary data.</text>
</comment>
<sequence length="68" mass="7453">MNDENNGEVLGDRSAPYNPITSAGARPTTYLPRSRYHAFHSAPLLIFHHLAAKLVWTKLSPASSDHGP</sequence>